<feature type="transmembrane region" description="Helical" evidence="1">
    <location>
        <begin position="64"/>
        <end position="82"/>
    </location>
</feature>
<sequence length="87" mass="10025">MILLFAILLSLVGLLIRWKKNIFFQLIDHNEKNERFIIHYAYQLIGLGLIGIALHFFETKVLAMFYIASVLLVSGVFSFAFAKKMSD</sequence>
<proteinExistence type="predicted"/>
<evidence type="ECO:0000256" key="1">
    <source>
        <dbReference type="SAM" id="Phobius"/>
    </source>
</evidence>
<dbReference type="EMBL" id="JBHUMO010000056">
    <property type="protein sequence ID" value="MFD2729580.1"/>
    <property type="molecule type" value="Genomic_DNA"/>
</dbReference>
<name>A0ABW5TJX7_9ENTE</name>
<keyword evidence="1" id="KW-1133">Transmembrane helix</keyword>
<accession>A0ABW5TJX7</accession>
<organism evidence="2 3">
    <name type="scientific">Enterococcus camelliae</name>
    <dbReference type="NCBI Taxonomy" id="453959"/>
    <lineage>
        <taxon>Bacteria</taxon>
        <taxon>Bacillati</taxon>
        <taxon>Bacillota</taxon>
        <taxon>Bacilli</taxon>
        <taxon>Lactobacillales</taxon>
        <taxon>Enterococcaceae</taxon>
        <taxon>Enterococcus</taxon>
    </lineage>
</organism>
<keyword evidence="3" id="KW-1185">Reference proteome</keyword>
<gene>
    <name evidence="2" type="ORF">ACFSR0_09120</name>
</gene>
<evidence type="ECO:0000313" key="2">
    <source>
        <dbReference type="EMBL" id="MFD2729580.1"/>
    </source>
</evidence>
<dbReference type="Proteomes" id="UP001597427">
    <property type="component" value="Unassembled WGS sequence"/>
</dbReference>
<comment type="caution">
    <text evidence="2">The sequence shown here is derived from an EMBL/GenBank/DDBJ whole genome shotgun (WGS) entry which is preliminary data.</text>
</comment>
<keyword evidence="1" id="KW-0472">Membrane</keyword>
<evidence type="ECO:0000313" key="3">
    <source>
        <dbReference type="Proteomes" id="UP001597427"/>
    </source>
</evidence>
<dbReference type="RefSeq" id="WP_379982079.1">
    <property type="nucleotide sequence ID" value="NZ_JBHUMO010000056.1"/>
</dbReference>
<reference evidence="3" key="1">
    <citation type="journal article" date="2019" name="Int. J. Syst. Evol. Microbiol.">
        <title>The Global Catalogue of Microorganisms (GCM) 10K type strain sequencing project: providing services to taxonomists for standard genome sequencing and annotation.</title>
        <authorList>
            <consortium name="The Broad Institute Genomics Platform"/>
            <consortium name="The Broad Institute Genome Sequencing Center for Infectious Disease"/>
            <person name="Wu L."/>
            <person name="Ma J."/>
        </authorList>
    </citation>
    <scope>NUCLEOTIDE SEQUENCE [LARGE SCALE GENOMIC DNA]</scope>
    <source>
        <strain evidence="3">TISTR 932</strain>
    </source>
</reference>
<keyword evidence="1" id="KW-0812">Transmembrane</keyword>
<protein>
    <submittedName>
        <fullName evidence="2">Uncharacterized protein</fullName>
    </submittedName>
</protein>
<feature type="transmembrane region" description="Helical" evidence="1">
    <location>
        <begin position="36"/>
        <end position="57"/>
    </location>
</feature>